<dbReference type="AlphaFoldDB" id="A0AAD3RMK1"/>
<sequence length="79" mass="8825">MGKANLPGERERERERERESSVFYQSCNIIALELTVKERNSKGPQEQDRASSLLGRSPGVIIIYGRSDAPHSCLLLPPS</sequence>
<dbReference type="Proteomes" id="UP001279410">
    <property type="component" value="Unassembled WGS sequence"/>
</dbReference>
<keyword evidence="3" id="KW-1185">Reference proteome</keyword>
<evidence type="ECO:0000313" key="3">
    <source>
        <dbReference type="Proteomes" id="UP001279410"/>
    </source>
</evidence>
<evidence type="ECO:0000256" key="1">
    <source>
        <dbReference type="SAM" id="MobiDB-lite"/>
    </source>
</evidence>
<feature type="compositionally biased region" description="Basic and acidic residues" evidence="1">
    <location>
        <begin position="8"/>
        <end position="20"/>
    </location>
</feature>
<organism evidence="2 3">
    <name type="scientific">Lates japonicus</name>
    <name type="common">Japanese lates</name>
    <dbReference type="NCBI Taxonomy" id="270547"/>
    <lineage>
        <taxon>Eukaryota</taxon>
        <taxon>Metazoa</taxon>
        <taxon>Chordata</taxon>
        <taxon>Craniata</taxon>
        <taxon>Vertebrata</taxon>
        <taxon>Euteleostomi</taxon>
        <taxon>Actinopterygii</taxon>
        <taxon>Neopterygii</taxon>
        <taxon>Teleostei</taxon>
        <taxon>Neoteleostei</taxon>
        <taxon>Acanthomorphata</taxon>
        <taxon>Carangaria</taxon>
        <taxon>Carangaria incertae sedis</taxon>
        <taxon>Centropomidae</taxon>
        <taxon>Lates</taxon>
    </lineage>
</organism>
<feature type="region of interest" description="Disordered" evidence="1">
    <location>
        <begin position="1"/>
        <end position="20"/>
    </location>
</feature>
<reference evidence="2" key="1">
    <citation type="submission" date="2022-08" db="EMBL/GenBank/DDBJ databases">
        <title>Genome sequencing of akame (Lates japonicus).</title>
        <authorList>
            <person name="Hashiguchi Y."/>
            <person name="Takahashi H."/>
        </authorList>
    </citation>
    <scope>NUCLEOTIDE SEQUENCE</scope>
    <source>
        <strain evidence="2">Kochi</strain>
    </source>
</reference>
<dbReference type="EMBL" id="BRZM01001920">
    <property type="protein sequence ID" value="GLD73966.1"/>
    <property type="molecule type" value="Genomic_DNA"/>
</dbReference>
<proteinExistence type="predicted"/>
<name>A0AAD3RMK1_LATJO</name>
<evidence type="ECO:0000313" key="2">
    <source>
        <dbReference type="EMBL" id="GLD73966.1"/>
    </source>
</evidence>
<accession>A0AAD3RMK1</accession>
<comment type="caution">
    <text evidence="2">The sequence shown here is derived from an EMBL/GenBank/DDBJ whole genome shotgun (WGS) entry which is preliminary data.</text>
</comment>
<gene>
    <name evidence="2" type="ORF">AKAME5_002529200</name>
</gene>
<protein>
    <submittedName>
        <fullName evidence="2">Uncharacterized protein</fullName>
    </submittedName>
</protein>